<dbReference type="Gene3D" id="3.40.430.10">
    <property type="entry name" value="Dihydrofolate Reductase, subunit A"/>
    <property type="match status" value="1"/>
</dbReference>
<dbReference type="EMBL" id="WNKV01000009">
    <property type="protein sequence ID" value="MTW17085.1"/>
    <property type="molecule type" value="Genomic_DNA"/>
</dbReference>
<dbReference type="SUPFAM" id="SSF53597">
    <property type="entry name" value="Dihydrofolate reductase-like"/>
    <property type="match status" value="1"/>
</dbReference>
<name>A0A327JZ85_9BRAD</name>
<dbReference type="InterPro" id="IPR024072">
    <property type="entry name" value="DHFR-like_dom_sf"/>
</dbReference>
<accession>A0A327JZ85</accession>
<protein>
    <submittedName>
        <fullName evidence="2">Riboflavin biosynthesis protein RibD</fullName>
    </submittedName>
</protein>
<dbReference type="GO" id="GO:0009231">
    <property type="term" value="P:riboflavin biosynthetic process"/>
    <property type="evidence" value="ECO:0007669"/>
    <property type="project" value="InterPro"/>
</dbReference>
<evidence type="ECO:0000313" key="3">
    <source>
        <dbReference type="Proteomes" id="UP000438991"/>
    </source>
</evidence>
<dbReference type="RefSeq" id="WP_111386928.1">
    <property type="nucleotide sequence ID" value="NZ_NPEW01000193.1"/>
</dbReference>
<dbReference type="Pfam" id="PF01872">
    <property type="entry name" value="RibD_C"/>
    <property type="match status" value="1"/>
</dbReference>
<evidence type="ECO:0000313" key="2">
    <source>
        <dbReference type="EMBL" id="MTW17085.1"/>
    </source>
</evidence>
<dbReference type="AlphaFoldDB" id="A0A327JZ85"/>
<dbReference type="PANTHER" id="PTHR38011:SF11">
    <property type="entry name" value="2,5-DIAMINO-6-RIBOSYLAMINO-4(3H)-PYRIMIDINONE 5'-PHOSPHATE REDUCTASE"/>
    <property type="match status" value="1"/>
</dbReference>
<dbReference type="GO" id="GO:0008703">
    <property type="term" value="F:5-amino-6-(5-phosphoribosylamino)uracil reductase activity"/>
    <property type="evidence" value="ECO:0007669"/>
    <property type="project" value="InterPro"/>
</dbReference>
<feature type="domain" description="Bacterial bifunctional deaminase-reductase C-terminal" evidence="1">
    <location>
        <begin position="4"/>
        <end position="155"/>
    </location>
</feature>
<dbReference type="InterPro" id="IPR050765">
    <property type="entry name" value="Riboflavin_Biosynth_HTPR"/>
</dbReference>
<gene>
    <name evidence="2" type="ORF">GJ689_12820</name>
</gene>
<comment type="caution">
    <text evidence="2">The sequence shown here is derived from an EMBL/GenBank/DDBJ whole genome shotgun (WGS) entry which is preliminary data.</text>
</comment>
<proteinExistence type="predicted"/>
<dbReference type="PANTHER" id="PTHR38011">
    <property type="entry name" value="DIHYDROFOLATE REDUCTASE FAMILY PROTEIN (AFU_ORTHOLOGUE AFUA_8G06820)"/>
    <property type="match status" value="1"/>
</dbReference>
<evidence type="ECO:0000259" key="1">
    <source>
        <dbReference type="Pfam" id="PF01872"/>
    </source>
</evidence>
<sequence>MRRILLQMMTTLDGRVDHPMAWVHTVGDDQYAAIDRLYAGCDTVLVGRSTYEEMAAYWPRTLAEHEGTATHRAMARRMTDYRKLVFSRDGRTAPTAWANTELAVTPTDAALADRLAALKAEPGGHLHLAGGASFASAVVALGLVDEFHLFVYPVVSPGATWMAPLLDRLDLVLEDVDRYHCGVVRLHYAAGRRDRRSVTGFSELL</sequence>
<dbReference type="InterPro" id="IPR002734">
    <property type="entry name" value="RibDG_C"/>
</dbReference>
<reference evidence="2 3" key="1">
    <citation type="submission" date="2019-11" db="EMBL/GenBank/DDBJ databases">
        <title>Whole-genome sequence of Rhodoplanes serenus DSM 18633, type strain.</title>
        <authorList>
            <person name="Kyndt J.A."/>
            <person name="Meyer T.E."/>
        </authorList>
    </citation>
    <scope>NUCLEOTIDE SEQUENCE [LARGE SCALE GENOMIC DNA]</scope>
    <source>
        <strain evidence="2 3">DSM 18633</strain>
    </source>
</reference>
<organism evidence="2 3">
    <name type="scientific">Rhodoplanes serenus</name>
    <dbReference type="NCBI Taxonomy" id="200615"/>
    <lineage>
        <taxon>Bacteria</taxon>
        <taxon>Pseudomonadati</taxon>
        <taxon>Pseudomonadota</taxon>
        <taxon>Alphaproteobacteria</taxon>
        <taxon>Hyphomicrobiales</taxon>
        <taxon>Nitrobacteraceae</taxon>
        <taxon>Rhodoplanes</taxon>
    </lineage>
</organism>
<dbReference type="Proteomes" id="UP000438991">
    <property type="component" value="Unassembled WGS sequence"/>
</dbReference>